<name>A0A1A9V4G8_GLOAU</name>
<dbReference type="EnsemblMetazoa" id="GAUT025567-RA">
    <property type="protein sequence ID" value="GAUT025567-PA"/>
    <property type="gene ID" value="GAUT025567"/>
</dbReference>
<sequence>MKKLKFQSPKTLQQHQQTVKYGSKIRSRKIEKCLTQLQQALRSDGPIYKTGSEFVIFGTRKGFDSFVSQQPSIKSDGQLNRTTGFIGPYAATRDSRRRKAQFSKEALVTTSFVSFGVV</sequence>
<feature type="compositionally biased region" description="Polar residues" evidence="1">
    <location>
        <begin position="8"/>
        <end position="20"/>
    </location>
</feature>
<dbReference type="Proteomes" id="UP000078200">
    <property type="component" value="Unassembled WGS sequence"/>
</dbReference>
<organism evidence="2 3">
    <name type="scientific">Glossina austeni</name>
    <name type="common">Savannah tsetse fly</name>
    <dbReference type="NCBI Taxonomy" id="7395"/>
    <lineage>
        <taxon>Eukaryota</taxon>
        <taxon>Metazoa</taxon>
        <taxon>Ecdysozoa</taxon>
        <taxon>Arthropoda</taxon>
        <taxon>Hexapoda</taxon>
        <taxon>Insecta</taxon>
        <taxon>Pterygota</taxon>
        <taxon>Neoptera</taxon>
        <taxon>Endopterygota</taxon>
        <taxon>Diptera</taxon>
        <taxon>Brachycera</taxon>
        <taxon>Muscomorpha</taxon>
        <taxon>Hippoboscoidea</taxon>
        <taxon>Glossinidae</taxon>
        <taxon>Glossina</taxon>
    </lineage>
</organism>
<dbReference type="AlphaFoldDB" id="A0A1A9V4G8"/>
<keyword evidence="3" id="KW-1185">Reference proteome</keyword>
<proteinExistence type="predicted"/>
<reference evidence="2" key="1">
    <citation type="submission" date="2020-05" db="UniProtKB">
        <authorList>
            <consortium name="EnsemblMetazoa"/>
        </authorList>
    </citation>
    <scope>IDENTIFICATION</scope>
    <source>
        <strain evidence="2">TTRI</strain>
    </source>
</reference>
<evidence type="ECO:0000313" key="3">
    <source>
        <dbReference type="Proteomes" id="UP000078200"/>
    </source>
</evidence>
<accession>A0A1A9V4G8</accession>
<evidence type="ECO:0000313" key="2">
    <source>
        <dbReference type="EnsemblMetazoa" id="GAUT025567-PA"/>
    </source>
</evidence>
<protein>
    <submittedName>
        <fullName evidence="2">Uncharacterized protein</fullName>
    </submittedName>
</protein>
<feature type="region of interest" description="Disordered" evidence="1">
    <location>
        <begin position="1"/>
        <end position="20"/>
    </location>
</feature>
<dbReference type="VEuPathDB" id="VectorBase:GAUT025567"/>
<evidence type="ECO:0000256" key="1">
    <source>
        <dbReference type="SAM" id="MobiDB-lite"/>
    </source>
</evidence>